<dbReference type="EMBL" id="VTPC01090686">
    <property type="protein sequence ID" value="KAF2881897.1"/>
    <property type="molecule type" value="Genomic_DNA"/>
</dbReference>
<protein>
    <recommendedName>
        <fullName evidence="3">HAT C-terminal dimerisation domain-containing protein</fullName>
    </recommendedName>
</protein>
<organism evidence="1 2">
    <name type="scientific">Ignelater luminosus</name>
    <name type="common">Cucubano</name>
    <name type="synonym">Pyrophorus luminosus</name>
    <dbReference type="NCBI Taxonomy" id="2038154"/>
    <lineage>
        <taxon>Eukaryota</taxon>
        <taxon>Metazoa</taxon>
        <taxon>Ecdysozoa</taxon>
        <taxon>Arthropoda</taxon>
        <taxon>Hexapoda</taxon>
        <taxon>Insecta</taxon>
        <taxon>Pterygota</taxon>
        <taxon>Neoptera</taxon>
        <taxon>Endopterygota</taxon>
        <taxon>Coleoptera</taxon>
        <taxon>Polyphaga</taxon>
        <taxon>Elateriformia</taxon>
        <taxon>Elateroidea</taxon>
        <taxon>Elateridae</taxon>
        <taxon>Agrypninae</taxon>
        <taxon>Pyrophorini</taxon>
        <taxon>Ignelater</taxon>
    </lineage>
</organism>
<keyword evidence="2" id="KW-1185">Reference proteome</keyword>
<reference evidence="1" key="1">
    <citation type="submission" date="2019-08" db="EMBL/GenBank/DDBJ databases">
        <title>The genome of the North American firefly Photinus pyralis.</title>
        <authorList>
            <consortium name="Photinus pyralis genome working group"/>
            <person name="Fallon T.R."/>
            <person name="Sander Lower S.E."/>
            <person name="Weng J.-K."/>
        </authorList>
    </citation>
    <scope>NUCLEOTIDE SEQUENCE</scope>
    <source>
        <strain evidence="1">TRF0915ILg1</strain>
        <tissue evidence="1">Whole body</tissue>
    </source>
</reference>
<gene>
    <name evidence="1" type="ORF">ILUMI_24278</name>
</gene>
<evidence type="ECO:0008006" key="3">
    <source>
        <dbReference type="Google" id="ProtNLM"/>
    </source>
</evidence>
<sequence length="165" mass="19110">MQVCLNRQNRLEFEDTSFIYIFLEESKKEIVEIGDWNAAEIKNSADFWIQVLNYGDAGGNHVFQDLADFAITLLNLPSSNAVAERVFFIMNAVKTKARNILQLRMLSAVLRLTTEFYSESICCNTFKPSLKMYRRLNYNIYKSDDELETGVEEIMAVMDYDVQCI</sequence>
<proteinExistence type="predicted"/>
<name>A0A8K0CAV5_IGNLU</name>
<evidence type="ECO:0000313" key="2">
    <source>
        <dbReference type="Proteomes" id="UP000801492"/>
    </source>
</evidence>
<evidence type="ECO:0000313" key="1">
    <source>
        <dbReference type="EMBL" id="KAF2881897.1"/>
    </source>
</evidence>
<accession>A0A8K0CAV5</accession>
<dbReference type="AlphaFoldDB" id="A0A8K0CAV5"/>
<comment type="caution">
    <text evidence="1">The sequence shown here is derived from an EMBL/GenBank/DDBJ whole genome shotgun (WGS) entry which is preliminary data.</text>
</comment>
<dbReference type="Proteomes" id="UP000801492">
    <property type="component" value="Unassembled WGS sequence"/>
</dbReference>
<dbReference type="OrthoDB" id="6769371at2759"/>